<protein>
    <recommendedName>
        <fullName evidence="4">BZIP transcription factor</fullName>
    </recommendedName>
</protein>
<proteinExistence type="predicted"/>
<evidence type="ECO:0008006" key="4">
    <source>
        <dbReference type="Google" id="ProtNLM"/>
    </source>
</evidence>
<evidence type="ECO:0000313" key="3">
    <source>
        <dbReference type="Proteomes" id="UP000198345"/>
    </source>
</evidence>
<organism evidence="2 3">
    <name type="scientific">Flavobacterium hercynium</name>
    <dbReference type="NCBI Taxonomy" id="387094"/>
    <lineage>
        <taxon>Bacteria</taxon>
        <taxon>Pseudomonadati</taxon>
        <taxon>Bacteroidota</taxon>
        <taxon>Flavobacteriia</taxon>
        <taxon>Flavobacteriales</taxon>
        <taxon>Flavobacteriaceae</taxon>
        <taxon>Flavobacterium</taxon>
    </lineage>
</organism>
<gene>
    <name evidence="2" type="ORF">B0A66_03840</name>
</gene>
<keyword evidence="1" id="KW-0175">Coiled coil</keyword>
<feature type="coiled-coil region" evidence="1">
    <location>
        <begin position="270"/>
        <end position="307"/>
    </location>
</feature>
<evidence type="ECO:0000256" key="1">
    <source>
        <dbReference type="SAM" id="Coils"/>
    </source>
</evidence>
<dbReference type="EMBL" id="MUGW01000008">
    <property type="protein sequence ID" value="OXA94870.1"/>
    <property type="molecule type" value="Genomic_DNA"/>
</dbReference>
<sequence length="311" mass="34041">MKNSYLIIVLFVFQTSFAQKEYALGSFKINNDDLFNTSLVSGTVAGMDMGFDGQKGFIKFSAHTGNGYRNNILYMRGNDGYVGLGTNAPRAALDVANIIGNGLLGTVFGRLPEGDTSGEGTFLGVRGYGNSIVNGKSFAIEHSFFGITNSSISFFRGGSTIGGGISFSTNNNTEQVRIDANGYVGIGTKNPDSRLTVAGNIHAREVKVTLNAGVVVPDYVFANDYKLKSLQEVEDYIKQNNHLPEIPSAKEIEAKGLMLAEMNMSLLKKIEELTLYMIEQNKEVKELREENKILKSLSERLSDLEAEVRRK</sequence>
<dbReference type="OrthoDB" id="767035at2"/>
<comment type="caution">
    <text evidence="2">The sequence shown here is derived from an EMBL/GenBank/DDBJ whole genome shotgun (WGS) entry which is preliminary data.</text>
</comment>
<keyword evidence="3" id="KW-1185">Reference proteome</keyword>
<evidence type="ECO:0000313" key="2">
    <source>
        <dbReference type="EMBL" id="OXA94870.1"/>
    </source>
</evidence>
<name>A0A226HMY8_9FLAO</name>
<dbReference type="RefSeq" id="WP_089048529.1">
    <property type="nucleotide sequence ID" value="NZ_FXTV01000002.1"/>
</dbReference>
<accession>A0A226HMY8</accession>
<reference evidence="2 3" key="1">
    <citation type="submission" date="2016-11" db="EMBL/GenBank/DDBJ databases">
        <title>Whole genomes of Flavobacteriaceae.</title>
        <authorList>
            <person name="Stine C."/>
            <person name="Li C."/>
            <person name="Tadesse D."/>
        </authorList>
    </citation>
    <scope>NUCLEOTIDE SEQUENCE [LARGE SCALE GENOMIC DNA]</scope>
    <source>
        <strain evidence="2 3">DSM 18292</strain>
    </source>
</reference>
<dbReference type="Proteomes" id="UP000198345">
    <property type="component" value="Unassembled WGS sequence"/>
</dbReference>
<dbReference type="AlphaFoldDB" id="A0A226HMY8"/>